<evidence type="ECO:0000256" key="1">
    <source>
        <dbReference type="SAM" id="Phobius"/>
    </source>
</evidence>
<reference evidence="2" key="1">
    <citation type="journal article" date="2006" name="Plasmid">
        <title>pIT3, a cryptic plasmid isolated from the hyperthermophilic crenarchaeon Sulfolobus solfataricus IT3.</title>
        <authorList>
            <person name="Prato S."/>
            <person name="Cannio R."/>
            <person name="Klenk H.P."/>
            <person name="Contursi P."/>
            <person name="Rossi M."/>
            <person name="Bartolucci S."/>
        </authorList>
    </citation>
    <scope>NUCLEOTIDE SEQUENCE</scope>
    <source>
        <strain evidence="2">IT3</strain>
        <plasmid evidence="2">pIT3</plasmid>
    </source>
</reference>
<keyword evidence="1" id="KW-0472">Membrane</keyword>
<feature type="transmembrane region" description="Helical" evidence="1">
    <location>
        <begin position="36"/>
        <end position="62"/>
    </location>
</feature>
<proteinExistence type="predicted"/>
<keyword evidence="1" id="KW-1133">Transmembrane helix</keyword>
<dbReference type="EMBL" id="AY591755">
    <property type="protein sequence ID" value="AAT00520.1"/>
    <property type="molecule type" value="Genomic_DNA"/>
</dbReference>
<organism evidence="2">
    <name type="scientific">Saccharolobus solfataricus</name>
    <name type="common">Sulfolobus solfataricus</name>
    <dbReference type="NCBI Taxonomy" id="2287"/>
    <lineage>
        <taxon>Archaea</taxon>
        <taxon>Thermoproteota</taxon>
        <taxon>Thermoprotei</taxon>
        <taxon>Sulfolobales</taxon>
        <taxon>Sulfolobaceae</taxon>
        <taxon>Saccharolobus</taxon>
    </lineage>
</organism>
<keyword evidence="1" id="KW-0812">Transmembrane</keyword>
<evidence type="ECO:0000313" key="2">
    <source>
        <dbReference type="EMBL" id="AAT00520.1"/>
    </source>
</evidence>
<protein>
    <submittedName>
        <fullName evidence="2">p116</fullName>
    </submittedName>
</protein>
<gene>
    <name evidence="2" type="primary">ORF116</name>
</gene>
<geneLocation type="plasmid" evidence="2">
    <name>pIT3</name>
</geneLocation>
<feature type="transmembrane region" description="Helical" evidence="1">
    <location>
        <begin position="69"/>
        <end position="88"/>
    </location>
</feature>
<feature type="transmembrane region" description="Helical" evidence="1">
    <location>
        <begin position="94"/>
        <end position="114"/>
    </location>
</feature>
<sequence>MQIRAADILIYASIIQIHASRGQGFHSGPPPLSLTFSAALLFSLLTLTLFLLLFLTLALLSAFTLNLQLYYSFFALQILLFSLLLFLLNLHCLLLTVFLLLLTALLYKHFYFAYSN</sequence>
<dbReference type="AlphaFoldDB" id="Q6PN95"/>
<name>Q6PN95_SACSO</name>
<keyword evidence="2" id="KW-0614">Plasmid</keyword>
<accession>Q6PN95</accession>